<gene>
    <name evidence="2" type="ORF">TBIB3V08_LOCUS11313</name>
</gene>
<dbReference type="EMBL" id="OD570977">
    <property type="protein sequence ID" value="CAD7449033.1"/>
    <property type="molecule type" value="Genomic_DNA"/>
</dbReference>
<evidence type="ECO:0000256" key="1">
    <source>
        <dbReference type="SAM" id="Phobius"/>
    </source>
</evidence>
<dbReference type="AlphaFoldDB" id="A0A7R9F8X7"/>
<keyword evidence="1" id="KW-0472">Membrane</keyword>
<keyword evidence="1" id="KW-0812">Transmembrane</keyword>
<evidence type="ECO:0000313" key="2">
    <source>
        <dbReference type="EMBL" id="CAD7449033.1"/>
    </source>
</evidence>
<organism evidence="2">
    <name type="scientific">Timema bartmani</name>
    <dbReference type="NCBI Taxonomy" id="61472"/>
    <lineage>
        <taxon>Eukaryota</taxon>
        <taxon>Metazoa</taxon>
        <taxon>Ecdysozoa</taxon>
        <taxon>Arthropoda</taxon>
        <taxon>Hexapoda</taxon>
        <taxon>Insecta</taxon>
        <taxon>Pterygota</taxon>
        <taxon>Neoptera</taxon>
        <taxon>Polyneoptera</taxon>
        <taxon>Phasmatodea</taxon>
        <taxon>Timematodea</taxon>
        <taxon>Timematoidea</taxon>
        <taxon>Timematidae</taxon>
        <taxon>Timema</taxon>
    </lineage>
</organism>
<name>A0A7R9F8X7_9NEOP</name>
<reference evidence="2" key="1">
    <citation type="submission" date="2020-11" db="EMBL/GenBank/DDBJ databases">
        <authorList>
            <person name="Tran Van P."/>
        </authorList>
    </citation>
    <scope>NUCLEOTIDE SEQUENCE</scope>
</reference>
<sequence length="175" mass="19922">MEVHQDACWDEEVLCSTLDQIEKEEYNRVKCLNELEKNKSYNFVLSEEASNEPTVIVLNDVGRVIMPGQNSGEIVNRRSSASQHVLNYFEVFQIIKLGPQLLDSALALKCSCVDVPGFQNIFRRGDVFSLFFHFFLPLFIARLLLLPDYISVVEGAPNCDVIICCYVLLIRAVWA</sequence>
<accession>A0A7R9F8X7</accession>
<keyword evidence="1" id="KW-1133">Transmembrane helix</keyword>
<protein>
    <submittedName>
        <fullName evidence="2">Uncharacterized protein</fullName>
    </submittedName>
</protein>
<proteinExistence type="predicted"/>
<feature type="transmembrane region" description="Helical" evidence="1">
    <location>
        <begin position="127"/>
        <end position="145"/>
    </location>
</feature>